<feature type="transmembrane region" description="Helical" evidence="10">
    <location>
        <begin position="298"/>
        <end position="320"/>
    </location>
</feature>
<keyword evidence="4" id="KW-0926">Vacuole</keyword>
<dbReference type="GO" id="GO:0006826">
    <property type="term" value="P:iron ion transport"/>
    <property type="evidence" value="ECO:0007669"/>
    <property type="project" value="UniProtKB-KW"/>
</dbReference>
<feature type="region of interest" description="Disordered" evidence="9">
    <location>
        <begin position="82"/>
        <end position="119"/>
    </location>
</feature>
<feature type="compositionally biased region" description="Polar residues" evidence="9">
    <location>
        <begin position="10"/>
        <end position="23"/>
    </location>
</feature>
<keyword evidence="6 10" id="KW-1133">Transmembrane helix</keyword>
<dbReference type="GO" id="GO:0005384">
    <property type="term" value="F:manganese ion transmembrane transporter activity"/>
    <property type="evidence" value="ECO:0007669"/>
    <property type="project" value="InterPro"/>
</dbReference>
<dbReference type="OrthoDB" id="1166431at2759"/>
<keyword evidence="3" id="KW-0410">Iron transport</keyword>
<keyword evidence="3" id="KW-0813">Transport</keyword>
<evidence type="ECO:0000256" key="6">
    <source>
        <dbReference type="ARBA" id="ARBA00022989"/>
    </source>
</evidence>
<dbReference type="InterPro" id="IPR008217">
    <property type="entry name" value="Ccc1_fam"/>
</dbReference>
<protein>
    <recommendedName>
        <fullName evidence="13">Membrane protein of ER body-like protein</fullName>
    </recommendedName>
</protein>
<dbReference type="PANTHER" id="PTHR38937">
    <property type="entry name" value="MEMBRANE PROTEIN OF ER BODY-LIKE PROTEIN"/>
    <property type="match status" value="1"/>
</dbReference>
<evidence type="ECO:0000256" key="2">
    <source>
        <dbReference type="ARBA" id="ARBA00007049"/>
    </source>
</evidence>
<keyword evidence="3" id="KW-0408">Iron</keyword>
<keyword evidence="7 10" id="KW-0472">Membrane</keyword>
<keyword evidence="5 10" id="KW-0812">Transmembrane</keyword>
<dbReference type="EMBL" id="PDCK01000044">
    <property type="protein sequence ID" value="PRQ25482.1"/>
    <property type="molecule type" value="Genomic_DNA"/>
</dbReference>
<evidence type="ECO:0000313" key="11">
    <source>
        <dbReference type="EMBL" id="PRQ25482.1"/>
    </source>
</evidence>
<feature type="compositionally biased region" description="Basic and acidic residues" evidence="9">
    <location>
        <begin position="82"/>
        <end position="97"/>
    </location>
</feature>
<evidence type="ECO:0000256" key="1">
    <source>
        <dbReference type="ARBA" id="ARBA00004128"/>
    </source>
</evidence>
<evidence type="ECO:0008006" key="13">
    <source>
        <dbReference type="Google" id="ProtNLM"/>
    </source>
</evidence>
<dbReference type="InterPro" id="IPR052843">
    <property type="entry name" value="ER_body_metal_sequester"/>
</dbReference>
<dbReference type="CDD" id="cd01059">
    <property type="entry name" value="CCC1_like"/>
    <property type="match status" value="1"/>
</dbReference>
<comment type="catalytic activity">
    <reaction evidence="8">
        <text>Fe(2+)(in) = Fe(2+)(out)</text>
        <dbReference type="Rhea" id="RHEA:28486"/>
        <dbReference type="ChEBI" id="CHEBI:29033"/>
    </reaction>
    <physiologicalReaction direction="left-to-right" evidence="8">
        <dbReference type="Rhea" id="RHEA:28487"/>
    </physiologicalReaction>
</comment>
<comment type="caution">
    <text evidence="11">The sequence shown here is derived from an EMBL/GenBank/DDBJ whole genome shotgun (WGS) entry which is preliminary data.</text>
</comment>
<evidence type="ECO:0000256" key="5">
    <source>
        <dbReference type="ARBA" id="ARBA00022692"/>
    </source>
</evidence>
<evidence type="ECO:0000313" key="12">
    <source>
        <dbReference type="Proteomes" id="UP000238479"/>
    </source>
</evidence>
<dbReference type="PANTHER" id="PTHR38937:SF2">
    <property type="entry name" value="MEMBRANE PROTEIN OF ER BODY-LIKE PROTEIN ISOFORM X1"/>
    <property type="match status" value="1"/>
</dbReference>
<dbReference type="OMA" id="NFYLHAF"/>
<organism evidence="11 12">
    <name type="scientific">Rosa chinensis</name>
    <name type="common">China rose</name>
    <dbReference type="NCBI Taxonomy" id="74649"/>
    <lineage>
        <taxon>Eukaryota</taxon>
        <taxon>Viridiplantae</taxon>
        <taxon>Streptophyta</taxon>
        <taxon>Embryophyta</taxon>
        <taxon>Tracheophyta</taxon>
        <taxon>Spermatophyta</taxon>
        <taxon>Magnoliopsida</taxon>
        <taxon>eudicotyledons</taxon>
        <taxon>Gunneridae</taxon>
        <taxon>Pentapetalae</taxon>
        <taxon>rosids</taxon>
        <taxon>fabids</taxon>
        <taxon>Rosales</taxon>
        <taxon>Rosaceae</taxon>
        <taxon>Rosoideae</taxon>
        <taxon>Rosoideae incertae sedis</taxon>
        <taxon>Rosa</taxon>
    </lineage>
</organism>
<name>A0A2P6PU75_ROSCH</name>
<dbReference type="Proteomes" id="UP000238479">
    <property type="component" value="Chromosome 6"/>
</dbReference>
<evidence type="ECO:0000256" key="8">
    <source>
        <dbReference type="ARBA" id="ARBA00044464"/>
    </source>
</evidence>
<feature type="region of interest" description="Disordered" evidence="9">
    <location>
        <begin position="156"/>
        <end position="179"/>
    </location>
</feature>
<evidence type="ECO:0000256" key="7">
    <source>
        <dbReference type="ARBA" id="ARBA00023136"/>
    </source>
</evidence>
<evidence type="ECO:0000256" key="10">
    <source>
        <dbReference type="SAM" id="Phobius"/>
    </source>
</evidence>
<accession>A0A2P6PU75</accession>
<proteinExistence type="inferred from homology"/>
<evidence type="ECO:0000256" key="9">
    <source>
        <dbReference type="SAM" id="MobiDB-lite"/>
    </source>
</evidence>
<sequence length="464" mass="50399">MEAPLERLPRQNSNTDITTNNGGNVVYSLEEGKRSPRNGTHMVSDKRAEWPVSGTELLYGATSNSGHGIVTVGVESVRFQKSVETKHQDEDTRKLKDLGSSSSEQTEQSPEENGVAKHRKIKLRDLEGVFEKTAAHEFYCPNCNACITEVIVRDRESKPPTPPLIEPDEPKPPTPPLIEPEERVRCTSCFGLLFRADEPKPPTPPLIVADEPSCFGLLFRAGTQGKQSLDTGTQEPTEGTTVITVIKPPEQTPAGSELPRDANNMLEILKSIVYGGLNEAIASLSIVASAASTDTATLNIFVLALANLLGGLFVIGHNLWDLKADQVDSKYKEVLGNKDNFFFHVPVAILSFLIFGLVPPLVYGFSFSQSDDSNLKIAAVAASSILCIILLAIGKAYIQTPPKYIKTVLYYIVIGVGAAGVSYLVGDLIDKLVEKLGWFNSTVAGSLPLPHLTMSTVKPAWESW</sequence>
<dbReference type="GO" id="GO:0030026">
    <property type="term" value="P:intracellular manganese ion homeostasis"/>
    <property type="evidence" value="ECO:0007669"/>
    <property type="project" value="InterPro"/>
</dbReference>
<feature type="transmembrane region" description="Helical" evidence="10">
    <location>
        <begin position="341"/>
        <end position="365"/>
    </location>
</feature>
<feature type="region of interest" description="Disordered" evidence="9">
    <location>
        <begin position="1"/>
        <end position="46"/>
    </location>
</feature>
<evidence type="ECO:0000256" key="4">
    <source>
        <dbReference type="ARBA" id="ARBA00022554"/>
    </source>
</evidence>
<keyword evidence="12" id="KW-1185">Reference proteome</keyword>
<feature type="compositionally biased region" description="Low complexity" evidence="9">
    <location>
        <begin position="100"/>
        <end position="112"/>
    </location>
</feature>
<feature type="transmembrane region" description="Helical" evidence="10">
    <location>
        <begin position="377"/>
        <end position="396"/>
    </location>
</feature>
<dbReference type="Pfam" id="PF01988">
    <property type="entry name" value="VIT1"/>
    <property type="match status" value="1"/>
</dbReference>
<evidence type="ECO:0000256" key="3">
    <source>
        <dbReference type="ARBA" id="ARBA00022496"/>
    </source>
</evidence>
<dbReference type="AlphaFoldDB" id="A0A2P6PU75"/>
<keyword evidence="3" id="KW-0406">Ion transport</keyword>
<comment type="subcellular location">
    <subcellularLocation>
        <location evidence="1">Vacuole membrane</location>
        <topology evidence="1">Multi-pass membrane protein</topology>
    </subcellularLocation>
</comment>
<feature type="transmembrane region" description="Helical" evidence="10">
    <location>
        <begin position="408"/>
        <end position="426"/>
    </location>
</feature>
<dbReference type="GO" id="GO:0005774">
    <property type="term" value="C:vacuolar membrane"/>
    <property type="evidence" value="ECO:0007669"/>
    <property type="project" value="UniProtKB-SubCell"/>
</dbReference>
<reference evidence="11 12" key="1">
    <citation type="journal article" date="2018" name="Nat. Genet.">
        <title>The Rosa genome provides new insights in the design of modern roses.</title>
        <authorList>
            <person name="Bendahmane M."/>
        </authorList>
    </citation>
    <scope>NUCLEOTIDE SEQUENCE [LARGE SCALE GENOMIC DNA]</scope>
    <source>
        <strain evidence="12">cv. Old Blush</strain>
    </source>
</reference>
<dbReference type="STRING" id="74649.A0A2P6PU75"/>
<comment type="similarity">
    <text evidence="2">Belongs to the CCC1 family.</text>
</comment>
<gene>
    <name evidence="11" type="ORF">RchiOBHm_Chr6g0284141</name>
</gene>
<dbReference type="Gramene" id="PRQ25482">
    <property type="protein sequence ID" value="PRQ25482"/>
    <property type="gene ID" value="RchiOBHm_Chr6g0284141"/>
</dbReference>